<gene>
    <name evidence="1" type="ORF">TeGR_g2038</name>
</gene>
<reference evidence="1 2" key="1">
    <citation type="journal article" date="2023" name="Commun. Biol.">
        <title>Genome analysis of Parmales, the sister group of diatoms, reveals the evolutionary specialization of diatoms from phago-mixotrophs to photoautotrophs.</title>
        <authorList>
            <person name="Ban H."/>
            <person name="Sato S."/>
            <person name="Yoshikawa S."/>
            <person name="Yamada K."/>
            <person name="Nakamura Y."/>
            <person name="Ichinomiya M."/>
            <person name="Sato N."/>
            <person name="Blanc-Mathieu R."/>
            <person name="Endo H."/>
            <person name="Kuwata A."/>
            <person name="Ogata H."/>
        </authorList>
    </citation>
    <scope>NUCLEOTIDE SEQUENCE [LARGE SCALE GENOMIC DNA]</scope>
</reference>
<protein>
    <submittedName>
        <fullName evidence="1">Uncharacterized protein</fullName>
    </submittedName>
</protein>
<accession>A0ABQ6MUZ6</accession>
<evidence type="ECO:0000313" key="2">
    <source>
        <dbReference type="Proteomes" id="UP001165060"/>
    </source>
</evidence>
<name>A0ABQ6MUZ6_9STRA</name>
<dbReference type="Proteomes" id="UP001165060">
    <property type="component" value="Unassembled WGS sequence"/>
</dbReference>
<comment type="caution">
    <text evidence="1">The sequence shown here is derived from an EMBL/GenBank/DDBJ whole genome shotgun (WGS) entry which is preliminary data.</text>
</comment>
<proteinExistence type="predicted"/>
<keyword evidence="2" id="KW-1185">Reference proteome</keyword>
<feature type="non-terminal residue" evidence="1">
    <location>
        <position position="71"/>
    </location>
</feature>
<organism evidence="1 2">
    <name type="scientific">Tetraparma gracilis</name>
    <dbReference type="NCBI Taxonomy" id="2962635"/>
    <lineage>
        <taxon>Eukaryota</taxon>
        <taxon>Sar</taxon>
        <taxon>Stramenopiles</taxon>
        <taxon>Ochrophyta</taxon>
        <taxon>Bolidophyceae</taxon>
        <taxon>Parmales</taxon>
        <taxon>Triparmaceae</taxon>
        <taxon>Tetraparma</taxon>
    </lineage>
</organism>
<sequence length="71" mass="8134">MWSNGRWNDKRSSYPSYFFCQDEMETRYAAKGECENNLLNSGTVQLVRATPECYASVSCDDGQELNHTRDG</sequence>
<dbReference type="EMBL" id="BRYB01004603">
    <property type="protein sequence ID" value="GMI33984.1"/>
    <property type="molecule type" value="Genomic_DNA"/>
</dbReference>
<evidence type="ECO:0000313" key="1">
    <source>
        <dbReference type="EMBL" id="GMI33984.1"/>
    </source>
</evidence>